<dbReference type="InterPro" id="IPR025856">
    <property type="entry name" value="HeH/LEM_domain"/>
</dbReference>
<dbReference type="Pfam" id="PF12949">
    <property type="entry name" value="HeH"/>
    <property type="match status" value="1"/>
</dbReference>
<keyword evidence="2" id="KW-0812">Transmembrane</keyword>
<accession>A0A6C0K9W4</accession>
<sequence>MVEFIHGIVALLAGVILVLSATVAWLYVQQSRIMHAINALAVAVTAPPPSFMFASPPPPEAEAPVELSAEPAAEAPAEPSAEPSAEDLVEKPEHEDDRISVHDVDASPADAPPSDAIESVQGKTVAQLRDILTAKGIPFNKSDKKPVLISLVQISS</sequence>
<feature type="compositionally biased region" description="Low complexity" evidence="1">
    <location>
        <begin position="62"/>
        <end position="83"/>
    </location>
</feature>
<keyword evidence="2" id="KW-1133">Transmembrane helix</keyword>
<protein>
    <recommendedName>
        <fullName evidence="3">HeH/LEM domain-containing protein</fullName>
    </recommendedName>
</protein>
<name>A0A6C0K9W4_9ZZZZ</name>
<feature type="transmembrane region" description="Helical" evidence="2">
    <location>
        <begin position="6"/>
        <end position="28"/>
    </location>
</feature>
<evidence type="ECO:0000256" key="2">
    <source>
        <dbReference type="SAM" id="Phobius"/>
    </source>
</evidence>
<evidence type="ECO:0000256" key="1">
    <source>
        <dbReference type="SAM" id="MobiDB-lite"/>
    </source>
</evidence>
<dbReference type="CDD" id="cd12935">
    <property type="entry name" value="LEM_like"/>
    <property type="match status" value="1"/>
</dbReference>
<organism evidence="4">
    <name type="scientific">viral metagenome</name>
    <dbReference type="NCBI Taxonomy" id="1070528"/>
    <lineage>
        <taxon>unclassified sequences</taxon>
        <taxon>metagenomes</taxon>
        <taxon>organismal metagenomes</taxon>
    </lineage>
</organism>
<evidence type="ECO:0000313" key="4">
    <source>
        <dbReference type="EMBL" id="QHU13048.1"/>
    </source>
</evidence>
<dbReference type="InterPro" id="IPR036361">
    <property type="entry name" value="SAP_dom_sf"/>
</dbReference>
<keyword evidence="2" id="KW-0472">Membrane</keyword>
<feature type="compositionally biased region" description="Basic and acidic residues" evidence="1">
    <location>
        <begin position="88"/>
        <end position="105"/>
    </location>
</feature>
<feature type="domain" description="HeH/LEM" evidence="3">
    <location>
        <begin position="124"/>
        <end position="153"/>
    </location>
</feature>
<evidence type="ECO:0000259" key="3">
    <source>
        <dbReference type="Pfam" id="PF12949"/>
    </source>
</evidence>
<dbReference type="AlphaFoldDB" id="A0A6C0K9W4"/>
<feature type="region of interest" description="Disordered" evidence="1">
    <location>
        <begin position="53"/>
        <end position="117"/>
    </location>
</feature>
<proteinExistence type="predicted"/>
<dbReference type="EMBL" id="MN740813">
    <property type="protein sequence ID" value="QHU13048.1"/>
    <property type="molecule type" value="Genomic_DNA"/>
</dbReference>
<feature type="compositionally biased region" description="Low complexity" evidence="1">
    <location>
        <begin position="106"/>
        <end position="116"/>
    </location>
</feature>
<reference evidence="4" key="1">
    <citation type="journal article" date="2020" name="Nature">
        <title>Giant virus diversity and host interactions through global metagenomics.</title>
        <authorList>
            <person name="Schulz F."/>
            <person name="Roux S."/>
            <person name="Paez-Espino D."/>
            <person name="Jungbluth S."/>
            <person name="Walsh D.A."/>
            <person name="Denef V.J."/>
            <person name="McMahon K.D."/>
            <person name="Konstantinidis K.T."/>
            <person name="Eloe-Fadrosh E.A."/>
            <person name="Kyrpides N.C."/>
            <person name="Woyke T."/>
        </authorList>
    </citation>
    <scope>NUCLEOTIDE SEQUENCE</scope>
    <source>
        <strain evidence="4">GVMAG-S-1101176-114</strain>
    </source>
</reference>
<dbReference type="Gene3D" id="1.10.720.30">
    <property type="entry name" value="SAP domain"/>
    <property type="match status" value="1"/>
</dbReference>